<dbReference type="AlphaFoldDB" id="A0A2D2DU80"/>
<evidence type="ECO:0000313" key="2">
    <source>
        <dbReference type="EMBL" id="ATQ78530.1"/>
    </source>
</evidence>
<gene>
    <name evidence="2" type="ORF">CR152_31455</name>
</gene>
<feature type="domain" description="SnoaL-like" evidence="1">
    <location>
        <begin position="19"/>
        <end position="116"/>
    </location>
</feature>
<keyword evidence="3" id="KW-1185">Reference proteome</keyword>
<dbReference type="SUPFAM" id="SSF54427">
    <property type="entry name" value="NTF2-like"/>
    <property type="match status" value="1"/>
</dbReference>
<dbReference type="OrthoDB" id="582607at2"/>
<evidence type="ECO:0000313" key="3">
    <source>
        <dbReference type="Proteomes" id="UP000229897"/>
    </source>
</evidence>
<dbReference type="KEGG" id="mass:CR152_31455"/>
<dbReference type="EMBL" id="CP024608">
    <property type="protein sequence ID" value="ATQ78530.1"/>
    <property type="molecule type" value="Genomic_DNA"/>
</dbReference>
<accession>A0A2D2DU80</accession>
<dbReference type="InterPro" id="IPR032710">
    <property type="entry name" value="NTF2-like_dom_sf"/>
</dbReference>
<dbReference type="Pfam" id="PF12680">
    <property type="entry name" value="SnoaL_2"/>
    <property type="match status" value="1"/>
</dbReference>
<dbReference type="Proteomes" id="UP000229897">
    <property type="component" value="Chromosome"/>
</dbReference>
<name>A0A2D2DU80_9BURK</name>
<dbReference type="RefSeq" id="WP_099881645.1">
    <property type="nucleotide sequence ID" value="NZ_CP024608.1"/>
</dbReference>
<sequence length="133" mass="14921">MDQQQARQQAARFIDQLRRLEDGDPSAVDALARLFADDARLRNPIADHAGREQIAAFWRTYRASFGTVRSTFSHITADEACAGLFWRSAGTGPHGQPVEYDGVTLLEFDDAGQITRFHGYFDSRQVRLEAPAH</sequence>
<protein>
    <recommendedName>
        <fullName evidence="1">SnoaL-like domain-containing protein</fullName>
    </recommendedName>
</protein>
<dbReference type="InterPro" id="IPR037401">
    <property type="entry name" value="SnoaL-like"/>
</dbReference>
<reference evidence="2" key="1">
    <citation type="submission" date="2017-10" db="EMBL/GenBank/DDBJ databases">
        <title>Massilia psychrophilum sp. nov., a novel purple-pigmented bacterium isolated from Tianshan glacier, Xinjiang Municipality, China.</title>
        <authorList>
            <person name="Wang H."/>
        </authorList>
    </citation>
    <scope>NUCLEOTIDE SEQUENCE [LARGE SCALE GENOMIC DNA]</scope>
    <source>
        <strain evidence="2">B2</strain>
    </source>
</reference>
<organism evidence="2 3">
    <name type="scientific">Massilia violaceinigra</name>
    <dbReference type="NCBI Taxonomy" id="2045208"/>
    <lineage>
        <taxon>Bacteria</taxon>
        <taxon>Pseudomonadati</taxon>
        <taxon>Pseudomonadota</taxon>
        <taxon>Betaproteobacteria</taxon>
        <taxon>Burkholderiales</taxon>
        <taxon>Oxalobacteraceae</taxon>
        <taxon>Telluria group</taxon>
        <taxon>Massilia</taxon>
    </lineage>
</organism>
<proteinExistence type="predicted"/>
<dbReference type="Gene3D" id="3.10.450.50">
    <property type="match status" value="1"/>
</dbReference>
<evidence type="ECO:0000259" key="1">
    <source>
        <dbReference type="Pfam" id="PF12680"/>
    </source>
</evidence>